<name>A0A3N0VMK9_9GAMM</name>
<feature type="transmembrane region" description="Helical" evidence="14">
    <location>
        <begin position="269"/>
        <end position="291"/>
    </location>
</feature>
<feature type="transmembrane region" description="Helical" evidence="14">
    <location>
        <begin position="67"/>
        <end position="90"/>
    </location>
</feature>
<evidence type="ECO:0000256" key="6">
    <source>
        <dbReference type="ARBA" id="ARBA00022538"/>
    </source>
</evidence>
<evidence type="ECO:0000256" key="13">
    <source>
        <dbReference type="PIRSR" id="PIRSR006247-1"/>
    </source>
</evidence>
<keyword evidence="5 12" id="KW-0997">Cell inner membrane</keyword>
<organism evidence="15 16">
    <name type="scientific">Stagnimonas aquatica</name>
    <dbReference type="NCBI Taxonomy" id="2689987"/>
    <lineage>
        <taxon>Bacteria</taxon>
        <taxon>Pseudomonadati</taxon>
        <taxon>Pseudomonadota</taxon>
        <taxon>Gammaproteobacteria</taxon>
        <taxon>Nevskiales</taxon>
        <taxon>Nevskiaceae</taxon>
        <taxon>Stagnimonas</taxon>
    </lineage>
</organism>
<feature type="transmembrane region" description="Helical" evidence="14">
    <location>
        <begin position="326"/>
        <end position="345"/>
    </location>
</feature>
<evidence type="ECO:0000256" key="7">
    <source>
        <dbReference type="ARBA" id="ARBA00022692"/>
    </source>
</evidence>
<feature type="transmembrane region" description="Helical" evidence="14">
    <location>
        <begin position="390"/>
        <end position="414"/>
    </location>
</feature>
<dbReference type="GO" id="GO:0046872">
    <property type="term" value="F:metal ion binding"/>
    <property type="evidence" value="ECO:0007669"/>
    <property type="project" value="UniProtKB-KW"/>
</dbReference>
<feature type="transmembrane region" description="Helical" evidence="14">
    <location>
        <begin position="179"/>
        <end position="200"/>
    </location>
</feature>
<evidence type="ECO:0000256" key="8">
    <source>
        <dbReference type="ARBA" id="ARBA00022958"/>
    </source>
</evidence>
<keyword evidence="10 12" id="KW-0406">Ion transport</keyword>
<feature type="binding site" evidence="13">
    <location>
        <position position="432"/>
    </location>
    <ligand>
        <name>K(+)</name>
        <dbReference type="ChEBI" id="CHEBI:29103"/>
    </ligand>
</feature>
<keyword evidence="11 12" id="KW-0472">Membrane</keyword>
<evidence type="ECO:0000256" key="14">
    <source>
        <dbReference type="SAM" id="Phobius"/>
    </source>
</evidence>
<keyword evidence="8 12" id="KW-0630">Potassium</keyword>
<sequence length="482" mass="52643">MLPVARVLGLLLMLFSLTYTLPIACSLITADGEHWDFVAAMVINLVLGGALWFLTRHAKRDIKPREGFLLVTLSWVLMGLSATIPLMITIDGLSFTDAMFETISGLTTTGSTTLTGLDRLPPSTNLWRHELTWLGGMGIIVLAVAILPLLGVGGMQLYKAETPGPMKDDKLTPRITQTAKSLWTIYIALTALCAICFRFAGMNWLDAICHAFAALSLGGFSTHDASFGYFDSPLIEGIAIFFMLLATLNFATHFLAWRHARLRYYWEDAEAKAILPLFLIVALLLSAFLWLHGQYESFWTSLRHVSFNLVSLATSSGFASVDYNTWPLFVPLVMLLMSCVGASSGSTGGGMKMIRVLILFKQSGREMFSLMHPNSIAVLKIGGKVIPPKVVMSVLGYAHLYLMSVLVLTLIMLATGLDLLTAFSAVVASVNNAGPGLSLVGPAGNYGVLNDFQTWVCTFAMLLGRLEVFTLFVVLTPSFWKD</sequence>
<feature type="transmembrane region" description="Helical" evidence="14">
    <location>
        <begin position="452"/>
        <end position="475"/>
    </location>
</feature>
<dbReference type="InParanoid" id="A0A3N0VMK9"/>
<feature type="binding site" evidence="13">
    <location>
        <position position="217"/>
    </location>
    <ligand>
        <name>K(+)</name>
        <dbReference type="ChEBI" id="CHEBI:29103"/>
    </ligand>
</feature>
<feature type="transmembrane region" description="Helical" evidence="14">
    <location>
        <begin position="131"/>
        <end position="158"/>
    </location>
</feature>
<dbReference type="PIRSF" id="PIRSF006247">
    <property type="entry name" value="TrkH"/>
    <property type="match status" value="1"/>
</dbReference>
<keyword evidence="16" id="KW-1185">Reference proteome</keyword>
<reference evidence="15 16" key="1">
    <citation type="submission" date="2018-10" db="EMBL/GenBank/DDBJ databases">
        <authorList>
            <person name="Chen W.-M."/>
        </authorList>
    </citation>
    <scope>NUCLEOTIDE SEQUENCE [LARGE SCALE GENOMIC DNA]</scope>
    <source>
        <strain evidence="15 16">THS-13</strain>
    </source>
</reference>
<keyword evidence="13" id="KW-0479">Metal-binding</keyword>
<dbReference type="InterPro" id="IPR003445">
    <property type="entry name" value="Cat_transpt"/>
</dbReference>
<evidence type="ECO:0000256" key="3">
    <source>
        <dbReference type="ARBA" id="ARBA00022448"/>
    </source>
</evidence>
<comment type="similarity">
    <text evidence="2 12">Belongs to the TrkH potassium transport family.</text>
</comment>
<evidence type="ECO:0000256" key="12">
    <source>
        <dbReference type="PIRNR" id="PIRNR006247"/>
    </source>
</evidence>
<dbReference type="GO" id="GO:0015379">
    <property type="term" value="F:potassium:chloride symporter activity"/>
    <property type="evidence" value="ECO:0007669"/>
    <property type="project" value="InterPro"/>
</dbReference>
<feature type="transmembrane region" description="Helical" evidence="14">
    <location>
        <begin position="38"/>
        <end position="55"/>
    </location>
</feature>
<proteinExistence type="inferred from homology"/>
<dbReference type="FunCoup" id="A0A3N0VMK9">
    <property type="interactions" value="154"/>
</dbReference>
<keyword evidence="3 12" id="KW-0813">Transport</keyword>
<dbReference type="Pfam" id="PF02386">
    <property type="entry name" value="TrkH"/>
    <property type="match status" value="1"/>
</dbReference>
<dbReference type="GO" id="GO:0005886">
    <property type="term" value="C:plasma membrane"/>
    <property type="evidence" value="ECO:0007669"/>
    <property type="project" value="UniProtKB-SubCell"/>
</dbReference>
<dbReference type="AlphaFoldDB" id="A0A3N0VMK9"/>
<evidence type="ECO:0000256" key="9">
    <source>
        <dbReference type="ARBA" id="ARBA00022989"/>
    </source>
</evidence>
<evidence type="ECO:0000256" key="1">
    <source>
        <dbReference type="ARBA" id="ARBA00004429"/>
    </source>
</evidence>
<gene>
    <name evidence="15" type="ORF">ED208_00385</name>
</gene>
<evidence type="ECO:0000313" key="15">
    <source>
        <dbReference type="EMBL" id="ROH93800.1"/>
    </source>
</evidence>
<evidence type="ECO:0000256" key="2">
    <source>
        <dbReference type="ARBA" id="ARBA00009137"/>
    </source>
</evidence>
<accession>A0A3N0VMK9</accession>
<keyword evidence="4 12" id="KW-1003">Cell membrane</keyword>
<dbReference type="PANTHER" id="PTHR32024:SF2">
    <property type="entry name" value="TRK SYSTEM POTASSIUM UPTAKE PROTEIN TRKG-RELATED"/>
    <property type="match status" value="1"/>
</dbReference>
<protein>
    <recommendedName>
        <fullName evidence="12">Trk system potassium uptake protein</fullName>
    </recommendedName>
</protein>
<keyword evidence="7 14" id="KW-0812">Transmembrane</keyword>
<dbReference type="InterPro" id="IPR004772">
    <property type="entry name" value="TrkH"/>
</dbReference>
<feature type="binding site" evidence="13">
    <location>
        <position position="218"/>
    </location>
    <ligand>
        <name>K(+)</name>
        <dbReference type="ChEBI" id="CHEBI:29103"/>
    </ligand>
</feature>
<feature type="binding site" evidence="13">
    <location>
        <position position="108"/>
    </location>
    <ligand>
        <name>K(+)</name>
        <dbReference type="ChEBI" id="CHEBI:29103"/>
    </ligand>
</feature>
<dbReference type="EMBL" id="RJVO01000001">
    <property type="protein sequence ID" value="ROH93800.1"/>
    <property type="molecule type" value="Genomic_DNA"/>
</dbReference>
<comment type="caution">
    <text evidence="15">The sequence shown here is derived from an EMBL/GenBank/DDBJ whole genome shotgun (WGS) entry which is preliminary data.</text>
</comment>
<keyword evidence="9 14" id="KW-1133">Transmembrane helix</keyword>
<comment type="subcellular location">
    <subcellularLocation>
        <location evidence="1 12">Cell inner membrane</location>
        <topology evidence="1 12">Multi-pass membrane protein</topology>
    </subcellularLocation>
</comment>
<keyword evidence="6 12" id="KW-0633">Potassium transport</keyword>
<feature type="binding site" evidence="13">
    <location>
        <position position="109"/>
    </location>
    <ligand>
        <name>K(+)</name>
        <dbReference type="ChEBI" id="CHEBI:29103"/>
    </ligand>
</feature>
<evidence type="ECO:0000256" key="11">
    <source>
        <dbReference type="ARBA" id="ARBA00023136"/>
    </source>
</evidence>
<dbReference type="Proteomes" id="UP000282106">
    <property type="component" value="Unassembled WGS sequence"/>
</dbReference>
<feature type="transmembrane region" description="Helical" evidence="14">
    <location>
        <begin position="238"/>
        <end position="257"/>
    </location>
</feature>
<evidence type="ECO:0000313" key="16">
    <source>
        <dbReference type="Proteomes" id="UP000282106"/>
    </source>
</evidence>
<evidence type="ECO:0000256" key="10">
    <source>
        <dbReference type="ARBA" id="ARBA00023065"/>
    </source>
</evidence>
<evidence type="ECO:0000256" key="5">
    <source>
        <dbReference type="ARBA" id="ARBA00022519"/>
    </source>
</evidence>
<comment type="function">
    <text evidence="12">Low-affinity potassium transport system. Interacts with Trk system potassium uptake protein TrkA.</text>
</comment>
<evidence type="ECO:0000256" key="4">
    <source>
        <dbReference type="ARBA" id="ARBA00022475"/>
    </source>
</evidence>
<dbReference type="PANTHER" id="PTHR32024">
    <property type="entry name" value="TRK SYSTEM POTASSIUM UPTAKE PROTEIN TRKG-RELATED"/>
    <property type="match status" value="1"/>
</dbReference>